<feature type="region of interest" description="Disordered" evidence="3">
    <location>
        <begin position="27"/>
        <end position="48"/>
    </location>
</feature>
<sequence length="143" mass="15409">MGTVSPVRRRASAVIVREGAVLMVREATRSSSGRHDGPSYLTLPGGGVGDDEDLDHAVRREVAEEVGLHVTSARRLGTYPYTYGETACFLVEVLDGEPRLGAHDKPCDCPKMIALEWVPLPEACSLPETPPHLADLLLALQHG</sequence>
<accession>A0A2S6IET1</accession>
<dbReference type="InterPro" id="IPR015797">
    <property type="entry name" value="NUDIX_hydrolase-like_dom_sf"/>
</dbReference>
<feature type="domain" description="Nudix hydrolase" evidence="4">
    <location>
        <begin position="6"/>
        <end position="140"/>
    </location>
</feature>
<organism evidence="5 6">
    <name type="scientific">Kineococcus xinjiangensis</name>
    <dbReference type="NCBI Taxonomy" id="512762"/>
    <lineage>
        <taxon>Bacteria</taxon>
        <taxon>Bacillati</taxon>
        <taxon>Actinomycetota</taxon>
        <taxon>Actinomycetes</taxon>
        <taxon>Kineosporiales</taxon>
        <taxon>Kineosporiaceae</taxon>
        <taxon>Kineococcus</taxon>
    </lineage>
</organism>
<evidence type="ECO:0000313" key="5">
    <source>
        <dbReference type="EMBL" id="PPK92696.1"/>
    </source>
</evidence>
<dbReference type="GO" id="GO:0016787">
    <property type="term" value="F:hydrolase activity"/>
    <property type="evidence" value="ECO:0007669"/>
    <property type="project" value="UniProtKB-KW"/>
</dbReference>
<name>A0A2S6IET1_9ACTN</name>
<keyword evidence="6" id="KW-1185">Reference proteome</keyword>
<proteinExistence type="inferred from homology"/>
<dbReference type="InterPro" id="IPR000086">
    <property type="entry name" value="NUDIX_hydrolase_dom"/>
</dbReference>
<evidence type="ECO:0000256" key="3">
    <source>
        <dbReference type="SAM" id="MobiDB-lite"/>
    </source>
</evidence>
<dbReference type="OrthoDB" id="9804442at2"/>
<dbReference type="Gene3D" id="3.90.79.10">
    <property type="entry name" value="Nucleoside Triphosphate Pyrophosphohydrolase"/>
    <property type="match status" value="1"/>
</dbReference>
<dbReference type="InterPro" id="IPR020084">
    <property type="entry name" value="NUDIX_hydrolase_CS"/>
</dbReference>
<gene>
    <name evidence="5" type="ORF">CLV92_113125</name>
</gene>
<dbReference type="SUPFAM" id="SSF55811">
    <property type="entry name" value="Nudix"/>
    <property type="match status" value="1"/>
</dbReference>
<dbReference type="AlphaFoldDB" id="A0A2S6IET1"/>
<dbReference type="PANTHER" id="PTHR43736">
    <property type="entry name" value="ADP-RIBOSE PYROPHOSPHATASE"/>
    <property type="match status" value="1"/>
</dbReference>
<dbReference type="PROSITE" id="PS51462">
    <property type="entry name" value="NUDIX"/>
    <property type="match status" value="1"/>
</dbReference>
<evidence type="ECO:0000256" key="1">
    <source>
        <dbReference type="ARBA" id="ARBA00005582"/>
    </source>
</evidence>
<protein>
    <submittedName>
        <fullName evidence="5">8-oxo-dGTP diphosphatase</fullName>
    </submittedName>
</protein>
<reference evidence="5 6" key="1">
    <citation type="submission" date="2018-02" db="EMBL/GenBank/DDBJ databases">
        <title>Genomic Encyclopedia of Archaeal and Bacterial Type Strains, Phase II (KMG-II): from individual species to whole genera.</title>
        <authorList>
            <person name="Goeker M."/>
        </authorList>
    </citation>
    <scope>NUCLEOTIDE SEQUENCE [LARGE SCALE GENOMIC DNA]</scope>
    <source>
        <strain evidence="5 6">DSM 22857</strain>
    </source>
</reference>
<evidence type="ECO:0000259" key="4">
    <source>
        <dbReference type="PROSITE" id="PS51462"/>
    </source>
</evidence>
<dbReference type="EMBL" id="PTJD01000013">
    <property type="protein sequence ID" value="PPK92696.1"/>
    <property type="molecule type" value="Genomic_DNA"/>
</dbReference>
<keyword evidence="2" id="KW-0378">Hydrolase</keyword>
<comment type="caution">
    <text evidence="5">The sequence shown here is derived from an EMBL/GenBank/DDBJ whole genome shotgun (WGS) entry which is preliminary data.</text>
</comment>
<dbReference type="PROSITE" id="PS00893">
    <property type="entry name" value="NUDIX_BOX"/>
    <property type="match status" value="1"/>
</dbReference>
<dbReference type="Pfam" id="PF00293">
    <property type="entry name" value="NUDIX"/>
    <property type="match status" value="1"/>
</dbReference>
<dbReference type="Proteomes" id="UP000239485">
    <property type="component" value="Unassembled WGS sequence"/>
</dbReference>
<comment type="similarity">
    <text evidence="1">Belongs to the Nudix hydrolase family.</text>
</comment>
<dbReference type="PANTHER" id="PTHR43736:SF1">
    <property type="entry name" value="DIHYDRONEOPTERIN TRIPHOSPHATE DIPHOSPHATASE"/>
    <property type="match status" value="1"/>
</dbReference>
<evidence type="ECO:0000313" key="6">
    <source>
        <dbReference type="Proteomes" id="UP000239485"/>
    </source>
</evidence>
<evidence type="ECO:0000256" key="2">
    <source>
        <dbReference type="ARBA" id="ARBA00022801"/>
    </source>
</evidence>